<comment type="pathway">
    <text evidence="5">Amino-acid biosynthesis.</text>
</comment>
<evidence type="ECO:0000256" key="2">
    <source>
        <dbReference type="ARBA" id="ARBA00023141"/>
    </source>
</evidence>
<evidence type="ECO:0000256" key="3">
    <source>
        <dbReference type="ARBA" id="ARBA00023222"/>
    </source>
</evidence>
<dbReference type="Pfam" id="PF00800">
    <property type="entry name" value="PDT"/>
    <property type="match status" value="1"/>
</dbReference>
<keyword evidence="9" id="KW-1185">Reference proteome</keyword>
<dbReference type="PANTHER" id="PTHR21022">
    <property type="entry name" value="PREPHENATE DEHYDRATASE P PROTEIN"/>
    <property type="match status" value="1"/>
</dbReference>
<dbReference type="Gene3D" id="3.40.190.10">
    <property type="entry name" value="Periplasmic binding protein-like II"/>
    <property type="match status" value="2"/>
</dbReference>
<evidence type="ECO:0000313" key="9">
    <source>
        <dbReference type="Proteomes" id="UP001174909"/>
    </source>
</evidence>
<dbReference type="SUPFAM" id="SSF53850">
    <property type="entry name" value="Periplasmic binding protein-like II"/>
    <property type="match status" value="1"/>
</dbReference>
<evidence type="ECO:0000313" key="8">
    <source>
        <dbReference type="EMBL" id="CAI8028934.1"/>
    </source>
</evidence>
<dbReference type="CDD" id="cd13631">
    <property type="entry name" value="PBP2_Ct-PDT_like"/>
    <property type="match status" value="1"/>
</dbReference>
<dbReference type="Gene3D" id="3.30.70.260">
    <property type="match status" value="1"/>
</dbReference>
<feature type="domain" description="ACT" evidence="7">
    <location>
        <begin position="352"/>
        <end position="428"/>
    </location>
</feature>
<keyword evidence="1" id="KW-0028">Amino-acid biosynthesis</keyword>
<dbReference type="PROSITE" id="PS00858">
    <property type="entry name" value="PREPHENATE_DEHYDR_2"/>
    <property type="match status" value="1"/>
</dbReference>
<dbReference type="InterPro" id="IPR001086">
    <property type="entry name" value="Preph_deHydtase"/>
</dbReference>
<dbReference type="InterPro" id="IPR045865">
    <property type="entry name" value="ACT-like_dom_sf"/>
</dbReference>
<dbReference type="GO" id="GO:0000178">
    <property type="term" value="C:exosome (RNase complex)"/>
    <property type="evidence" value="ECO:0007669"/>
    <property type="project" value="InterPro"/>
</dbReference>
<keyword evidence="2" id="KW-0057">Aromatic amino acid biosynthesis</keyword>
<evidence type="ECO:0000256" key="4">
    <source>
        <dbReference type="ARBA" id="ARBA00023239"/>
    </source>
</evidence>
<accession>A0AA35SFX3</accession>
<dbReference type="InterPro" id="IPR002912">
    <property type="entry name" value="ACT_dom"/>
</dbReference>
<name>A0AA35SFX3_GEOBA</name>
<dbReference type="InterPro" id="IPR030850">
    <property type="entry name" value="Exosome_Csl4_arc"/>
</dbReference>
<dbReference type="Proteomes" id="UP001174909">
    <property type="component" value="Unassembled WGS sequence"/>
</dbReference>
<dbReference type="PROSITE" id="PS51171">
    <property type="entry name" value="PREPHENATE_DEHYDR_3"/>
    <property type="match status" value="1"/>
</dbReference>
<evidence type="ECO:0000259" key="6">
    <source>
        <dbReference type="PROSITE" id="PS51171"/>
    </source>
</evidence>
<evidence type="ECO:0000259" key="7">
    <source>
        <dbReference type="PROSITE" id="PS51671"/>
    </source>
</evidence>
<proteinExistence type="inferred from homology"/>
<dbReference type="AlphaFoldDB" id="A0AA35SFX3"/>
<dbReference type="SUPFAM" id="SSF50249">
    <property type="entry name" value="Nucleic acid-binding proteins"/>
    <property type="match status" value="1"/>
</dbReference>
<organism evidence="8 9">
    <name type="scientific">Geodia barretti</name>
    <name type="common">Barrett's horny sponge</name>
    <dbReference type="NCBI Taxonomy" id="519541"/>
    <lineage>
        <taxon>Eukaryota</taxon>
        <taxon>Metazoa</taxon>
        <taxon>Porifera</taxon>
        <taxon>Demospongiae</taxon>
        <taxon>Heteroscleromorpha</taxon>
        <taxon>Tetractinellida</taxon>
        <taxon>Astrophorina</taxon>
        <taxon>Geodiidae</taxon>
        <taxon>Geodia</taxon>
    </lineage>
</organism>
<feature type="domain" description="Prephenate dehydratase" evidence="6">
    <location>
        <begin position="166"/>
        <end position="340"/>
    </location>
</feature>
<dbReference type="EMBL" id="CASHTH010002369">
    <property type="protein sequence ID" value="CAI8028934.1"/>
    <property type="molecule type" value="Genomic_DNA"/>
</dbReference>
<dbReference type="SUPFAM" id="SSF55021">
    <property type="entry name" value="ACT-like"/>
    <property type="match status" value="1"/>
</dbReference>
<dbReference type="SUPFAM" id="SSF110324">
    <property type="entry name" value="Ribosomal L27 protein-like"/>
    <property type="match status" value="1"/>
</dbReference>
<dbReference type="GO" id="GO:0009094">
    <property type="term" value="P:L-phenylalanine biosynthetic process"/>
    <property type="evidence" value="ECO:0007669"/>
    <property type="project" value="UniProtKB-KW"/>
</dbReference>
<keyword evidence="3" id="KW-0584">Phenylalanine biosynthesis</keyword>
<evidence type="ECO:0000256" key="5">
    <source>
        <dbReference type="ARBA" id="ARBA00029440"/>
    </source>
</evidence>
<sequence length="433" mass="48024">MTFPGDQIATIEEFEAGINTFDDGDKVRAAVIGRTDIDRKGRVASVSNPKLVPVPEAGDTIIGIVAAVMSSMIAVTIKYINGEPITSGVECVCSTRSFRRKGIAFVNDIMVLKIIRRLNGATHATFSEPHLGVIHTRCRKCGDRVIRYRDAIKCKECGWIDERKISVSFPGERGAYSEDAARAFFDQDIETVPLPSFAEALEHTVSARTDFVILPVENSIEGSVGESYDLLYLTPLKVTGEIYHRIEHCLIGSGDLDEVDTVYSHPQALGQCRGFLLQRKMRVVPAYDTAGSVKIVREMNSRNVACIASRSASEAYALPVIRDGIADNPDNFTRFLILARERCEAEDARKTSIIFSLRHEPGALYHILDKFLAYGVNMTKIESRPKKDTRWEYNFFMDFEGGSADTVQEMLEQISDDVTFVKALGTYPVAGRG</sequence>
<dbReference type="InterPro" id="IPR012340">
    <property type="entry name" value="NA-bd_OB-fold"/>
</dbReference>
<dbReference type="NCBIfam" id="NF034126">
    <property type="entry name" value="PRK09521.1"/>
    <property type="match status" value="1"/>
</dbReference>
<dbReference type="GO" id="GO:0006396">
    <property type="term" value="P:RNA processing"/>
    <property type="evidence" value="ECO:0007669"/>
    <property type="project" value="InterPro"/>
</dbReference>
<comment type="caution">
    <text evidence="8">The sequence shown here is derived from an EMBL/GenBank/DDBJ whole genome shotgun (WGS) entry which is preliminary data.</text>
</comment>
<dbReference type="NCBIfam" id="NF008865">
    <property type="entry name" value="PRK11898.1"/>
    <property type="match status" value="1"/>
</dbReference>
<protein>
    <submittedName>
        <fullName evidence="8">Bifunctional chorismate mutase/prephenate dehydratase</fullName>
    </submittedName>
</protein>
<dbReference type="Gene3D" id="2.40.50.140">
    <property type="entry name" value="Nucleic acid-binding proteins"/>
    <property type="match status" value="1"/>
</dbReference>
<dbReference type="PROSITE" id="PS51671">
    <property type="entry name" value="ACT"/>
    <property type="match status" value="1"/>
</dbReference>
<dbReference type="CDD" id="cd04905">
    <property type="entry name" value="ACT_CM-PDT"/>
    <property type="match status" value="1"/>
</dbReference>
<dbReference type="HAMAP" id="MF_00975">
    <property type="entry name" value="Exosome_Csl4"/>
    <property type="match status" value="1"/>
</dbReference>
<keyword evidence="4" id="KW-0456">Lyase</keyword>
<dbReference type="PANTHER" id="PTHR21022:SF19">
    <property type="entry name" value="PREPHENATE DEHYDRATASE-RELATED"/>
    <property type="match status" value="1"/>
</dbReference>
<gene>
    <name evidence="8" type="ORF">GBAR_LOCUS16456</name>
</gene>
<dbReference type="InterPro" id="IPR018528">
    <property type="entry name" value="Preph_deHydtase_CS"/>
</dbReference>
<dbReference type="GO" id="GO:0005737">
    <property type="term" value="C:cytoplasm"/>
    <property type="evidence" value="ECO:0007669"/>
    <property type="project" value="TreeGrafter"/>
</dbReference>
<dbReference type="Gene3D" id="2.40.50.100">
    <property type="match status" value="1"/>
</dbReference>
<reference evidence="8" key="1">
    <citation type="submission" date="2023-03" db="EMBL/GenBank/DDBJ databases">
        <authorList>
            <person name="Steffen K."/>
            <person name="Cardenas P."/>
        </authorList>
    </citation>
    <scope>NUCLEOTIDE SEQUENCE</scope>
</reference>
<dbReference type="GO" id="GO:0004664">
    <property type="term" value="F:prephenate dehydratase activity"/>
    <property type="evidence" value="ECO:0007669"/>
    <property type="project" value="InterPro"/>
</dbReference>
<evidence type="ECO:0000256" key="1">
    <source>
        <dbReference type="ARBA" id="ARBA00022605"/>
    </source>
</evidence>
<dbReference type="PROSITE" id="PS00857">
    <property type="entry name" value="PREPHENATE_DEHYDR_1"/>
    <property type="match status" value="1"/>
</dbReference>